<dbReference type="OrthoDB" id="9981889at2759"/>
<dbReference type="Pfam" id="PF16020">
    <property type="entry name" value="Deltameth_res"/>
    <property type="match status" value="1"/>
</dbReference>
<gene>
    <name evidence="3" type="ORF">PVAND_011514</name>
</gene>
<feature type="domain" description="Deltamethrin resistance protein prag01" evidence="2">
    <location>
        <begin position="34"/>
        <end position="85"/>
    </location>
</feature>
<evidence type="ECO:0000313" key="4">
    <source>
        <dbReference type="Proteomes" id="UP001107558"/>
    </source>
</evidence>
<protein>
    <recommendedName>
        <fullName evidence="2">Deltamethrin resistance protein prag01 domain-containing protein</fullName>
    </recommendedName>
</protein>
<evidence type="ECO:0000259" key="2">
    <source>
        <dbReference type="Pfam" id="PF16020"/>
    </source>
</evidence>
<reference evidence="3" key="1">
    <citation type="submission" date="2021-03" db="EMBL/GenBank/DDBJ databases">
        <title>Chromosome level genome of the anhydrobiotic midge Polypedilum vanderplanki.</title>
        <authorList>
            <person name="Yoshida Y."/>
            <person name="Kikawada T."/>
            <person name="Gusev O."/>
        </authorList>
    </citation>
    <scope>NUCLEOTIDE SEQUENCE</scope>
    <source>
        <strain evidence="3">NIAS01</strain>
        <tissue evidence="3">Whole body or cell culture</tissue>
    </source>
</reference>
<keyword evidence="4" id="KW-1185">Reference proteome</keyword>
<evidence type="ECO:0000313" key="3">
    <source>
        <dbReference type="EMBL" id="KAG5682140.1"/>
    </source>
</evidence>
<comment type="caution">
    <text evidence="3">The sequence shown here is derived from an EMBL/GenBank/DDBJ whole genome shotgun (WGS) entry which is preliminary data.</text>
</comment>
<dbReference type="AlphaFoldDB" id="A0A9J6CJG5"/>
<organism evidence="3 4">
    <name type="scientific">Polypedilum vanderplanki</name>
    <name type="common">Sleeping chironomid midge</name>
    <dbReference type="NCBI Taxonomy" id="319348"/>
    <lineage>
        <taxon>Eukaryota</taxon>
        <taxon>Metazoa</taxon>
        <taxon>Ecdysozoa</taxon>
        <taxon>Arthropoda</taxon>
        <taxon>Hexapoda</taxon>
        <taxon>Insecta</taxon>
        <taxon>Pterygota</taxon>
        <taxon>Neoptera</taxon>
        <taxon>Endopterygota</taxon>
        <taxon>Diptera</taxon>
        <taxon>Nematocera</taxon>
        <taxon>Chironomoidea</taxon>
        <taxon>Chironomidae</taxon>
        <taxon>Chironominae</taxon>
        <taxon>Polypedilum</taxon>
        <taxon>Polypedilum</taxon>
    </lineage>
</organism>
<dbReference type="Proteomes" id="UP001107558">
    <property type="component" value="Chromosome 1"/>
</dbReference>
<dbReference type="PANTHER" id="PTHR22133:SF2">
    <property type="entry name" value="AT01821P-RELATED"/>
    <property type="match status" value="1"/>
</dbReference>
<accession>A0A9J6CJG5</accession>
<dbReference type="PANTHER" id="PTHR22133">
    <property type="entry name" value="AT01821P-RELATED"/>
    <property type="match status" value="1"/>
</dbReference>
<name>A0A9J6CJG5_POLVA</name>
<dbReference type="EMBL" id="JADBJN010000001">
    <property type="protein sequence ID" value="KAG5682140.1"/>
    <property type="molecule type" value="Genomic_DNA"/>
</dbReference>
<keyword evidence="1" id="KW-0472">Membrane</keyword>
<keyword evidence="1" id="KW-0812">Transmembrane</keyword>
<proteinExistence type="predicted"/>
<dbReference type="InterPro" id="IPR031973">
    <property type="entry name" value="Deltameth_res_prag01"/>
</dbReference>
<keyword evidence="1" id="KW-1133">Transmembrane helix</keyword>
<sequence>MASERLLARVILRNALARRNYASHGRRHKIATMNDLPVPEGDFFALHAQRQRRNNTILAVGVVSFLSSLWAWKQSGLLNLNWGPPDTYE</sequence>
<evidence type="ECO:0000256" key="1">
    <source>
        <dbReference type="SAM" id="Phobius"/>
    </source>
</evidence>
<feature type="transmembrane region" description="Helical" evidence="1">
    <location>
        <begin position="56"/>
        <end position="72"/>
    </location>
</feature>